<proteinExistence type="predicted"/>
<gene>
    <name evidence="1" type="ORF">LQV63_02970</name>
</gene>
<dbReference type="EMBL" id="JAJNBZ010000002">
    <property type="protein sequence ID" value="MCE5168278.1"/>
    <property type="molecule type" value="Genomic_DNA"/>
</dbReference>
<evidence type="ECO:0000313" key="1">
    <source>
        <dbReference type="EMBL" id="MCE5168278.1"/>
    </source>
</evidence>
<dbReference type="PANTHER" id="PTHR34387">
    <property type="entry name" value="SLR1258 PROTEIN"/>
    <property type="match status" value="1"/>
</dbReference>
<dbReference type="Pfam" id="PF04402">
    <property type="entry name" value="SIMPL"/>
    <property type="match status" value="1"/>
</dbReference>
<comment type="caution">
    <text evidence="1">The sequence shown here is derived from an EMBL/GenBank/DDBJ whole genome shotgun (WGS) entry which is preliminary data.</text>
</comment>
<sequence>MGQVGVQMTSWRRTAAAVVLVGAMLVGVSGAIAPNPVHAAGEQVMLKDTISVSGTGEIEVTPDVAYVDIAVETRANTAAEAQQKNAAAFDKVKQVLTQKYGVQDKDLKTTNFSVDPVYKYAENTEPKVVAYQAQHAVRVTYRDLARLGSLVDAATSAGANRIMQINYDTEKRSDYETQVLEKAVQHATKKAQALAKAANREAGTAITIVESGADWTPVRIMSEQMKVADSASNSVSSPQGGLVKLRAQVQVQFQMK</sequence>
<organism evidence="1 2">
    <name type="scientific">Paenibacillus profundus</name>
    <dbReference type="NCBI Taxonomy" id="1173085"/>
    <lineage>
        <taxon>Bacteria</taxon>
        <taxon>Bacillati</taxon>
        <taxon>Bacillota</taxon>
        <taxon>Bacilli</taxon>
        <taxon>Bacillales</taxon>
        <taxon>Paenibacillaceae</taxon>
        <taxon>Paenibacillus</taxon>
    </lineage>
</organism>
<protein>
    <submittedName>
        <fullName evidence="1">SIMPL domain-containing protein</fullName>
    </submittedName>
</protein>
<dbReference type="Gene3D" id="3.30.70.2970">
    <property type="entry name" value="Protein of unknown function (DUF541), domain 2"/>
    <property type="match status" value="1"/>
</dbReference>
<dbReference type="Gene3D" id="3.30.110.170">
    <property type="entry name" value="Protein of unknown function (DUF541), domain 1"/>
    <property type="match status" value="1"/>
</dbReference>
<reference evidence="1 2" key="1">
    <citation type="submission" date="2021-11" db="EMBL/GenBank/DDBJ databases">
        <title>Draft genome sequence of Paenibacillus profundus YoMME, a new Gram-positive bacteria with exoelectrogenic properties.</title>
        <authorList>
            <person name="Hubenova Y."/>
            <person name="Hubenova E."/>
            <person name="Manasiev Y."/>
            <person name="Peykov S."/>
            <person name="Mitov M."/>
        </authorList>
    </citation>
    <scope>NUCLEOTIDE SEQUENCE [LARGE SCALE GENOMIC DNA]</scope>
    <source>
        <strain evidence="1 2">YoMME</strain>
    </source>
</reference>
<evidence type="ECO:0000313" key="2">
    <source>
        <dbReference type="Proteomes" id="UP001199916"/>
    </source>
</evidence>
<dbReference type="Proteomes" id="UP001199916">
    <property type="component" value="Unassembled WGS sequence"/>
</dbReference>
<name>A0ABS8YCV9_9BACL</name>
<dbReference type="InterPro" id="IPR052022">
    <property type="entry name" value="26kDa_periplasmic_antigen"/>
</dbReference>
<dbReference type="InterPro" id="IPR007497">
    <property type="entry name" value="SIMPL/DUF541"/>
</dbReference>
<keyword evidence="2" id="KW-1185">Reference proteome</keyword>
<dbReference type="PANTHER" id="PTHR34387:SF2">
    <property type="entry name" value="SLR1258 PROTEIN"/>
    <property type="match status" value="1"/>
</dbReference>
<dbReference type="RefSeq" id="WP_233695584.1">
    <property type="nucleotide sequence ID" value="NZ_JAJNBZ010000002.1"/>
</dbReference>
<accession>A0ABS8YCV9</accession>